<dbReference type="AlphaFoldDB" id="A0A844ZVM7"/>
<evidence type="ECO:0000256" key="1">
    <source>
        <dbReference type="ARBA" id="ARBA00007074"/>
    </source>
</evidence>
<dbReference type="Pfam" id="PF00877">
    <property type="entry name" value="NLPC_P60"/>
    <property type="match status" value="1"/>
</dbReference>
<keyword evidence="3" id="KW-0378">Hydrolase</keyword>
<evidence type="ECO:0000313" key="6">
    <source>
        <dbReference type="EMBL" id="MXO91230.1"/>
    </source>
</evidence>
<evidence type="ECO:0000256" key="3">
    <source>
        <dbReference type="ARBA" id="ARBA00022801"/>
    </source>
</evidence>
<keyword evidence="2" id="KW-0645">Protease</keyword>
<keyword evidence="4" id="KW-0788">Thiol protease</keyword>
<dbReference type="Gene3D" id="3.90.1720.10">
    <property type="entry name" value="endopeptidase domain like (from Nostoc punctiforme)"/>
    <property type="match status" value="1"/>
</dbReference>
<dbReference type="PROSITE" id="PS51935">
    <property type="entry name" value="NLPC_P60"/>
    <property type="match status" value="1"/>
</dbReference>
<protein>
    <submittedName>
        <fullName evidence="6">Peptidoglycan endopeptidase</fullName>
    </submittedName>
</protein>
<keyword evidence="7" id="KW-1185">Reference proteome</keyword>
<evidence type="ECO:0000256" key="4">
    <source>
        <dbReference type="ARBA" id="ARBA00022807"/>
    </source>
</evidence>
<dbReference type="EMBL" id="WTYX01000002">
    <property type="protein sequence ID" value="MXO91230.1"/>
    <property type="molecule type" value="Genomic_DNA"/>
</dbReference>
<dbReference type="InterPro" id="IPR000064">
    <property type="entry name" value="NLP_P60_dom"/>
</dbReference>
<evidence type="ECO:0000256" key="2">
    <source>
        <dbReference type="ARBA" id="ARBA00022670"/>
    </source>
</evidence>
<dbReference type="Proteomes" id="UP000442714">
    <property type="component" value="Unassembled WGS sequence"/>
</dbReference>
<dbReference type="GO" id="GO:0006508">
    <property type="term" value="P:proteolysis"/>
    <property type="evidence" value="ECO:0007669"/>
    <property type="project" value="UniProtKB-KW"/>
</dbReference>
<accession>A0A844ZVM7</accession>
<sequence>MSDAREAFAAAAEALVDTPFRLHGRSTIGGLDCVGLVEIALKQIGRCPVPIPAYGLRNANYHFVPSFAARNGFAEARPPAIRGDVVATRPGPAQLHLLIAIGTDEFVHAHAGLRRVARLSGPLPWPKTHHFRLKEDD</sequence>
<gene>
    <name evidence="6" type="ORF">GRI41_10375</name>
</gene>
<comment type="similarity">
    <text evidence="1">Belongs to the peptidase C40 family.</text>
</comment>
<dbReference type="SUPFAM" id="SSF54001">
    <property type="entry name" value="Cysteine proteinases"/>
    <property type="match status" value="1"/>
</dbReference>
<feature type="domain" description="NlpC/P60" evidence="5">
    <location>
        <begin position="2"/>
        <end position="136"/>
    </location>
</feature>
<dbReference type="OrthoDB" id="8481272at2"/>
<comment type="caution">
    <text evidence="6">The sequence shown here is derived from an EMBL/GenBank/DDBJ whole genome shotgun (WGS) entry which is preliminary data.</text>
</comment>
<organism evidence="6 7">
    <name type="scientific">Pontixanthobacter aquaemixtae</name>
    <dbReference type="NCBI Taxonomy" id="1958940"/>
    <lineage>
        <taxon>Bacteria</taxon>
        <taxon>Pseudomonadati</taxon>
        <taxon>Pseudomonadota</taxon>
        <taxon>Alphaproteobacteria</taxon>
        <taxon>Sphingomonadales</taxon>
        <taxon>Erythrobacteraceae</taxon>
        <taxon>Pontixanthobacter</taxon>
    </lineage>
</organism>
<dbReference type="GO" id="GO:0008234">
    <property type="term" value="F:cysteine-type peptidase activity"/>
    <property type="evidence" value="ECO:0007669"/>
    <property type="project" value="UniProtKB-KW"/>
</dbReference>
<proteinExistence type="inferred from homology"/>
<evidence type="ECO:0000313" key="7">
    <source>
        <dbReference type="Proteomes" id="UP000442714"/>
    </source>
</evidence>
<evidence type="ECO:0000259" key="5">
    <source>
        <dbReference type="PROSITE" id="PS51935"/>
    </source>
</evidence>
<reference evidence="6 7" key="1">
    <citation type="submission" date="2019-12" db="EMBL/GenBank/DDBJ databases">
        <title>Genomic-based taxomic classification of the family Erythrobacteraceae.</title>
        <authorList>
            <person name="Xu L."/>
        </authorList>
    </citation>
    <scope>NUCLEOTIDE SEQUENCE [LARGE SCALE GENOMIC DNA]</scope>
    <source>
        <strain evidence="6 7">KCTC 52763</strain>
    </source>
</reference>
<name>A0A844ZVM7_9SPHN</name>
<dbReference type="RefSeq" id="WP_160604936.1">
    <property type="nucleotide sequence ID" value="NZ_WTYX01000002.1"/>
</dbReference>
<dbReference type="InterPro" id="IPR038765">
    <property type="entry name" value="Papain-like_cys_pep_sf"/>
</dbReference>